<name>A0A1Q8SN24_9GAMM</name>
<dbReference type="EMBL" id="MSDO01000029">
    <property type="protein sequence ID" value="OLO02825.1"/>
    <property type="molecule type" value="Genomic_DNA"/>
</dbReference>
<dbReference type="InterPro" id="IPR032823">
    <property type="entry name" value="BCA_ABC_TP_C"/>
</dbReference>
<comment type="caution">
    <text evidence="5">The sequence shown here is derived from an EMBL/GenBank/DDBJ whole genome shotgun (WGS) entry which is preliminary data.</text>
</comment>
<dbReference type="InterPro" id="IPR003593">
    <property type="entry name" value="AAA+_ATPase"/>
</dbReference>
<keyword evidence="1" id="KW-0813">Transport</keyword>
<dbReference type="GO" id="GO:0005886">
    <property type="term" value="C:plasma membrane"/>
    <property type="evidence" value="ECO:0007669"/>
    <property type="project" value="TreeGrafter"/>
</dbReference>
<dbReference type="CDD" id="cd03219">
    <property type="entry name" value="ABC_Mj1267_LivG_branched"/>
    <property type="match status" value="1"/>
</dbReference>
<evidence type="ECO:0000313" key="5">
    <source>
        <dbReference type="EMBL" id="OLO02825.1"/>
    </source>
</evidence>
<dbReference type="InterPro" id="IPR003439">
    <property type="entry name" value="ABC_transporter-like_ATP-bd"/>
</dbReference>
<dbReference type="RefSeq" id="WP_075571448.1">
    <property type="nucleotide sequence ID" value="NZ_MSDO01000029.1"/>
</dbReference>
<dbReference type="GO" id="GO:0015192">
    <property type="term" value="F:L-phenylalanine transmembrane transporter activity"/>
    <property type="evidence" value="ECO:0007669"/>
    <property type="project" value="TreeGrafter"/>
</dbReference>
<accession>A0A1Q8SN24</accession>
<dbReference type="Pfam" id="PF12399">
    <property type="entry name" value="BCA_ABC_TP_C"/>
    <property type="match status" value="1"/>
</dbReference>
<evidence type="ECO:0000256" key="3">
    <source>
        <dbReference type="ARBA" id="ARBA00022840"/>
    </source>
</evidence>
<dbReference type="GO" id="GO:0005304">
    <property type="term" value="F:L-valine transmembrane transporter activity"/>
    <property type="evidence" value="ECO:0007669"/>
    <property type="project" value="TreeGrafter"/>
</dbReference>
<dbReference type="AlphaFoldDB" id="A0A1Q8SN24"/>
<dbReference type="GO" id="GO:1903805">
    <property type="term" value="P:L-valine import across plasma membrane"/>
    <property type="evidence" value="ECO:0007669"/>
    <property type="project" value="TreeGrafter"/>
</dbReference>
<dbReference type="OrthoDB" id="9805514at2"/>
<organism evidence="5 6">
    <name type="scientific">Salinicola socius</name>
    <dbReference type="NCBI Taxonomy" id="404433"/>
    <lineage>
        <taxon>Bacteria</taxon>
        <taxon>Pseudomonadati</taxon>
        <taxon>Pseudomonadota</taxon>
        <taxon>Gammaproteobacteria</taxon>
        <taxon>Oceanospirillales</taxon>
        <taxon>Halomonadaceae</taxon>
        <taxon>Salinicola</taxon>
    </lineage>
</organism>
<dbReference type="STRING" id="404433.BTW07_17445"/>
<dbReference type="SMART" id="SM00382">
    <property type="entry name" value="AAA"/>
    <property type="match status" value="1"/>
</dbReference>
<evidence type="ECO:0000256" key="1">
    <source>
        <dbReference type="ARBA" id="ARBA00022448"/>
    </source>
</evidence>
<dbReference type="PANTHER" id="PTHR45772:SF7">
    <property type="entry name" value="AMINO ACID ABC TRANSPORTER ATP-BINDING PROTEIN"/>
    <property type="match status" value="1"/>
</dbReference>
<dbReference type="GO" id="GO:0015808">
    <property type="term" value="P:L-alanine transport"/>
    <property type="evidence" value="ECO:0007669"/>
    <property type="project" value="TreeGrafter"/>
</dbReference>
<dbReference type="Gene3D" id="3.40.50.300">
    <property type="entry name" value="P-loop containing nucleotide triphosphate hydrolases"/>
    <property type="match status" value="1"/>
</dbReference>
<feature type="domain" description="ABC transporter" evidence="4">
    <location>
        <begin position="3"/>
        <end position="251"/>
    </location>
</feature>
<reference evidence="5 6" key="1">
    <citation type="submission" date="2016-12" db="EMBL/GenBank/DDBJ databases">
        <title>Draft genome sequences of strains Salinicola socius SMB35, Salinicola sp. MH3R3-1 and Chromohalobacter sp. SMB17 from the Verkhnekamsk potash mining region of Russia.</title>
        <authorList>
            <person name="Mavrodi D.V."/>
            <person name="Olsson B.E."/>
            <person name="Korsakova E.S."/>
            <person name="Pyankova A."/>
            <person name="Mavrodi O.V."/>
            <person name="Plotnikova E.G."/>
        </authorList>
    </citation>
    <scope>NUCLEOTIDE SEQUENCE [LARGE SCALE GENOMIC DNA]</scope>
    <source>
        <strain evidence="5 6">SMB35</strain>
    </source>
</reference>
<gene>
    <name evidence="5" type="ORF">BTW07_17445</name>
</gene>
<protein>
    <submittedName>
        <fullName evidence="5">ABC transporter ATP-binding protein</fullName>
    </submittedName>
</protein>
<proteinExistence type="predicted"/>
<dbReference type="InterPro" id="IPR051120">
    <property type="entry name" value="ABC_AA/LPS_Transport"/>
</dbReference>
<dbReference type="PANTHER" id="PTHR45772">
    <property type="entry name" value="CONSERVED COMPONENT OF ABC TRANSPORTER FOR NATURAL AMINO ACIDS-RELATED"/>
    <property type="match status" value="1"/>
</dbReference>
<dbReference type="FunFam" id="3.40.50.300:FF:000421">
    <property type="entry name" value="Branched-chain amino acid ABC transporter ATP-binding protein"/>
    <property type="match status" value="1"/>
</dbReference>
<evidence type="ECO:0000259" key="4">
    <source>
        <dbReference type="PROSITE" id="PS50893"/>
    </source>
</evidence>
<keyword evidence="2" id="KW-0547">Nucleotide-binding</keyword>
<evidence type="ECO:0000313" key="6">
    <source>
        <dbReference type="Proteomes" id="UP000186878"/>
    </source>
</evidence>
<dbReference type="GO" id="GO:0042941">
    <property type="term" value="P:D-alanine transmembrane transport"/>
    <property type="evidence" value="ECO:0007669"/>
    <property type="project" value="TreeGrafter"/>
</dbReference>
<dbReference type="SUPFAM" id="SSF52540">
    <property type="entry name" value="P-loop containing nucleoside triphosphate hydrolases"/>
    <property type="match status" value="1"/>
</dbReference>
<dbReference type="GO" id="GO:0005524">
    <property type="term" value="F:ATP binding"/>
    <property type="evidence" value="ECO:0007669"/>
    <property type="project" value="UniProtKB-KW"/>
</dbReference>
<keyword evidence="3 5" id="KW-0067">ATP-binding</keyword>
<evidence type="ECO:0000256" key="2">
    <source>
        <dbReference type="ARBA" id="ARBA00022741"/>
    </source>
</evidence>
<dbReference type="InterPro" id="IPR027417">
    <property type="entry name" value="P-loop_NTPase"/>
</dbReference>
<dbReference type="GO" id="GO:0015188">
    <property type="term" value="F:L-isoleucine transmembrane transporter activity"/>
    <property type="evidence" value="ECO:0007669"/>
    <property type="project" value="TreeGrafter"/>
</dbReference>
<keyword evidence="6" id="KW-1185">Reference proteome</keyword>
<dbReference type="Proteomes" id="UP000186878">
    <property type="component" value="Unassembled WGS sequence"/>
</dbReference>
<dbReference type="GO" id="GO:0016887">
    <property type="term" value="F:ATP hydrolysis activity"/>
    <property type="evidence" value="ECO:0007669"/>
    <property type="project" value="InterPro"/>
</dbReference>
<sequence length="258" mass="28457">MLLQLKQVSLSFAGNTVLHDVNFGVDAGRIHSLIGPNGAGKTSMFNVITGFYRPQQGVITLDGDAILKRKPHAVTRMGIARTFQNVRLFREMSVLENVMAGQHCRTRSGAIAAILRLPSQRAEERQILETSLECLDFVGLLGHQDRLATNLAYGHQRRVEIARALATEPKLLLLDEPAAGLNSGEKQALIELIRRIRDERGVAVLLIEHDMSLVMNVSERISVLDHGSLITEGDPQAVQNDPRVIEAYLGQDDEELAL</sequence>
<dbReference type="Pfam" id="PF00005">
    <property type="entry name" value="ABC_tran"/>
    <property type="match status" value="1"/>
</dbReference>
<dbReference type="PROSITE" id="PS50893">
    <property type="entry name" value="ABC_TRANSPORTER_2"/>
    <property type="match status" value="1"/>
</dbReference>
<dbReference type="GO" id="GO:1903806">
    <property type="term" value="P:L-isoleucine import across plasma membrane"/>
    <property type="evidence" value="ECO:0007669"/>
    <property type="project" value="TreeGrafter"/>
</dbReference>